<dbReference type="PANTHER" id="PTHR11358">
    <property type="entry name" value="ARGINASE/AGMATINASE"/>
    <property type="match status" value="1"/>
</dbReference>
<evidence type="ECO:0000256" key="1">
    <source>
        <dbReference type="ARBA" id="ARBA00001936"/>
    </source>
</evidence>
<evidence type="ECO:0000313" key="7">
    <source>
        <dbReference type="EMBL" id="CAH3152527.1"/>
    </source>
</evidence>
<evidence type="ECO:0000256" key="4">
    <source>
        <dbReference type="ARBA" id="ARBA00022801"/>
    </source>
</evidence>
<dbReference type="Gene3D" id="3.40.800.10">
    <property type="entry name" value="Ureohydrolase domain"/>
    <property type="match status" value="2"/>
</dbReference>
<dbReference type="AlphaFoldDB" id="A0AAU9XQ28"/>
<dbReference type="GO" id="GO:0047971">
    <property type="term" value="F:guanidinobutyrase activity"/>
    <property type="evidence" value="ECO:0007669"/>
    <property type="project" value="UniProtKB-ARBA"/>
</dbReference>
<dbReference type="CDD" id="cd11592">
    <property type="entry name" value="Agmatinase_PAH"/>
    <property type="match status" value="2"/>
</dbReference>
<dbReference type="NCBIfam" id="TIGR01230">
    <property type="entry name" value="agmatinase"/>
    <property type="match status" value="2"/>
</dbReference>
<dbReference type="GO" id="GO:0046872">
    <property type="term" value="F:metal ion binding"/>
    <property type="evidence" value="ECO:0007669"/>
    <property type="project" value="UniProtKB-KW"/>
</dbReference>
<organism evidence="7 8">
    <name type="scientific">Pocillopora meandrina</name>
    <dbReference type="NCBI Taxonomy" id="46732"/>
    <lineage>
        <taxon>Eukaryota</taxon>
        <taxon>Metazoa</taxon>
        <taxon>Cnidaria</taxon>
        <taxon>Anthozoa</taxon>
        <taxon>Hexacorallia</taxon>
        <taxon>Scleractinia</taxon>
        <taxon>Astrocoeniina</taxon>
        <taxon>Pocilloporidae</taxon>
        <taxon>Pocillopora</taxon>
    </lineage>
</organism>
<proteinExistence type="inferred from homology"/>
<reference evidence="7 8" key="1">
    <citation type="submission" date="2022-05" db="EMBL/GenBank/DDBJ databases">
        <authorList>
            <consortium name="Genoscope - CEA"/>
            <person name="William W."/>
        </authorList>
    </citation>
    <scope>NUCLEOTIDE SEQUENCE [LARGE SCALE GENOMIC DNA]</scope>
</reference>
<evidence type="ECO:0000313" key="8">
    <source>
        <dbReference type="Proteomes" id="UP001159428"/>
    </source>
</evidence>
<name>A0AAU9XQ28_9CNID</name>
<evidence type="ECO:0000256" key="6">
    <source>
        <dbReference type="RuleBase" id="RU003684"/>
    </source>
</evidence>
<dbReference type="EMBL" id="CALNXJ010000051">
    <property type="protein sequence ID" value="CAH3152527.1"/>
    <property type="molecule type" value="Genomic_DNA"/>
</dbReference>
<keyword evidence="5" id="KW-0464">Manganese</keyword>
<dbReference type="InterPro" id="IPR006035">
    <property type="entry name" value="Ureohydrolase"/>
</dbReference>
<comment type="caution">
    <text evidence="7">The sequence shown here is derived from an EMBL/GenBank/DDBJ whole genome shotgun (WGS) entry which is preliminary data.</text>
</comment>
<evidence type="ECO:0000256" key="5">
    <source>
        <dbReference type="ARBA" id="ARBA00023211"/>
    </source>
</evidence>
<dbReference type="FunFam" id="3.40.800.10:FF:000002">
    <property type="entry name" value="Agmatinase"/>
    <property type="match status" value="1"/>
</dbReference>
<keyword evidence="4 6" id="KW-0378">Hydrolase</keyword>
<evidence type="ECO:0008006" key="9">
    <source>
        <dbReference type="Google" id="ProtNLM"/>
    </source>
</evidence>
<protein>
    <recommendedName>
        <fullName evidence="9">Agmatinase</fullName>
    </recommendedName>
</protein>
<dbReference type="SUPFAM" id="SSF52768">
    <property type="entry name" value="Arginase/deacetylase"/>
    <property type="match status" value="2"/>
</dbReference>
<dbReference type="PANTHER" id="PTHR11358:SF26">
    <property type="entry name" value="GUANIDINO ACID HYDROLASE, MITOCHONDRIAL"/>
    <property type="match status" value="1"/>
</dbReference>
<comment type="similarity">
    <text evidence="2">Belongs to the arginase family. Agmatinase subfamily.</text>
</comment>
<comment type="cofactor">
    <cofactor evidence="1">
        <name>Mn(2+)</name>
        <dbReference type="ChEBI" id="CHEBI:29035"/>
    </cofactor>
</comment>
<dbReference type="PROSITE" id="PS51409">
    <property type="entry name" value="ARGINASE_2"/>
    <property type="match status" value="2"/>
</dbReference>
<dbReference type="PROSITE" id="PS01053">
    <property type="entry name" value="ARGINASE_1"/>
    <property type="match status" value="2"/>
</dbReference>
<dbReference type="PRINTS" id="PR00116">
    <property type="entry name" value="ARGINASE"/>
</dbReference>
<dbReference type="InterPro" id="IPR020855">
    <property type="entry name" value="Ureohydrolase_Mn_BS"/>
</dbReference>
<dbReference type="Pfam" id="PF00491">
    <property type="entry name" value="Arginase"/>
    <property type="match status" value="2"/>
</dbReference>
<sequence length="675" mass="72420">MLSHRAASGLLAISKRLPRALPGRGIATTLFSSKKFNYPLTVDDVPRAAGFPTMLRLPMQSTADGLDACFLGIPMDNGTFAHRTGARMAPRQIRCESCLVRPHNTHTGAAPYESLMVADVGDVSVNVFNIEANIGIIHQHVASIINNGCKPLIMGGDHTITYPILKAMKEKYGPVGLVHLDAHPDTSKTTFGEKISNATPFRLATEEGLLDCERVVVIGLRGSGNSPIDYEYGRNLGFKIVPAKYCWYKSMAPLMAQVRELMGDAPVYITFDIDAVDPGYAPGTGTHEIGGLTSIQALEIIRGCRGMNIIGGDLVEVSPMFDLQGATSILAANFLFEMLCVLPGGAPLHSRNVTVCSRLSRDFIYPMSPNDMPRAGGIASMMRLPVRETAEGLNVCFIGIPLDSGTSNRSGTRLGPRQIRAESCLLRPYNNATGAAPFESLMVADLGDIPINTYNLAATVEIIHKHIATIAGYGCVPLVLGGDHTISYPILKGIKEKHGPVGLVHVDAHSDTNDVMFGEKITHGTTFRRAVEEGLLDCDRVVQIGLRGSGYTGKDYAWAEDQGFRLVSAKDCWHKSLEPLMAEVRQQMGSGPVYISFDIDSLDPAFAPGTGTPEIGGLTSIQGIEIVRGCHGLNIVGGDLVEVSPPYDTTGTTALTAANLLFEMLSVLPGVIYKS</sequence>
<dbReference type="Proteomes" id="UP001159428">
    <property type="component" value="Unassembled WGS sequence"/>
</dbReference>
<accession>A0AAU9XQ28</accession>
<keyword evidence="8" id="KW-1185">Reference proteome</keyword>
<dbReference type="InterPro" id="IPR023696">
    <property type="entry name" value="Ureohydrolase_dom_sf"/>
</dbReference>
<keyword evidence="3" id="KW-0479">Metal-binding</keyword>
<evidence type="ECO:0000256" key="3">
    <source>
        <dbReference type="ARBA" id="ARBA00022723"/>
    </source>
</evidence>
<dbReference type="GO" id="GO:0033389">
    <property type="term" value="P:putrescine biosynthetic process from arginine, via agmatine"/>
    <property type="evidence" value="ECO:0007669"/>
    <property type="project" value="TreeGrafter"/>
</dbReference>
<evidence type="ECO:0000256" key="2">
    <source>
        <dbReference type="ARBA" id="ARBA00009227"/>
    </source>
</evidence>
<gene>
    <name evidence="7" type="ORF">PMEA_00026716</name>
</gene>
<dbReference type="InterPro" id="IPR005925">
    <property type="entry name" value="Agmatinase-rel"/>
</dbReference>
<dbReference type="GO" id="GO:0008783">
    <property type="term" value="F:agmatinase activity"/>
    <property type="evidence" value="ECO:0007669"/>
    <property type="project" value="TreeGrafter"/>
</dbReference>